<dbReference type="InterPro" id="IPR036388">
    <property type="entry name" value="WH-like_DNA-bd_sf"/>
</dbReference>
<dbReference type="Proteomes" id="UP000608522">
    <property type="component" value="Unassembled WGS sequence"/>
</dbReference>
<dbReference type="Gene3D" id="1.10.10.10">
    <property type="entry name" value="Winged helix-like DNA-binding domain superfamily/Winged helix DNA-binding domain"/>
    <property type="match status" value="1"/>
</dbReference>
<feature type="domain" description="HTH marR-type" evidence="1">
    <location>
        <begin position="15"/>
        <end position="147"/>
    </location>
</feature>
<reference evidence="3" key="1">
    <citation type="submission" date="2023-07" db="EMBL/GenBank/DDBJ databases">
        <title>Whole genome shotgun sequence of Streptomyces spororaveus NBRC 15456.</title>
        <authorList>
            <person name="Komaki H."/>
            <person name="Tamura T."/>
        </authorList>
    </citation>
    <scope>NUCLEOTIDE SEQUENCE [LARGE SCALE GENOMIC DNA]</scope>
    <source>
        <strain evidence="3">NBRC 15456</strain>
    </source>
</reference>
<dbReference type="PRINTS" id="PR00598">
    <property type="entry name" value="HTHMARR"/>
</dbReference>
<evidence type="ECO:0000313" key="2">
    <source>
        <dbReference type="EMBL" id="GHI77044.1"/>
    </source>
</evidence>
<protein>
    <submittedName>
        <fullName evidence="2">MarR family transcriptional regulator</fullName>
    </submittedName>
</protein>
<organism evidence="2 3">
    <name type="scientific">Streptomyces spororaveus</name>
    <dbReference type="NCBI Taxonomy" id="284039"/>
    <lineage>
        <taxon>Bacteria</taxon>
        <taxon>Bacillati</taxon>
        <taxon>Actinomycetota</taxon>
        <taxon>Actinomycetes</taxon>
        <taxon>Kitasatosporales</taxon>
        <taxon>Streptomycetaceae</taxon>
        <taxon>Streptomyces</taxon>
    </lineage>
</organism>
<dbReference type="EMBL" id="BNED01000005">
    <property type="protein sequence ID" value="GHI77044.1"/>
    <property type="molecule type" value="Genomic_DNA"/>
</dbReference>
<keyword evidence="3" id="KW-1185">Reference proteome</keyword>
<dbReference type="InterPro" id="IPR036390">
    <property type="entry name" value="WH_DNA-bd_sf"/>
</dbReference>
<evidence type="ECO:0000259" key="1">
    <source>
        <dbReference type="PROSITE" id="PS50995"/>
    </source>
</evidence>
<evidence type="ECO:0000313" key="3">
    <source>
        <dbReference type="Proteomes" id="UP000608522"/>
    </source>
</evidence>
<gene>
    <name evidence="2" type="ORF">Sspor_26050</name>
</gene>
<accession>A0ABQ3T9J4</accession>
<dbReference type="SMART" id="SM00347">
    <property type="entry name" value="HTH_MARR"/>
    <property type="match status" value="1"/>
</dbReference>
<proteinExistence type="predicted"/>
<dbReference type="PANTHER" id="PTHR33164">
    <property type="entry name" value="TRANSCRIPTIONAL REGULATOR, MARR FAMILY"/>
    <property type="match status" value="1"/>
</dbReference>
<dbReference type="InterPro" id="IPR000835">
    <property type="entry name" value="HTH_MarR-typ"/>
</dbReference>
<comment type="caution">
    <text evidence="2">The sequence shown here is derived from an EMBL/GenBank/DDBJ whole genome shotgun (WGS) entry which is preliminary data.</text>
</comment>
<name>A0ABQ3T9J4_9ACTN</name>
<dbReference type="SUPFAM" id="SSF46785">
    <property type="entry name" value="Winged helix' DNA-binding domain"/>
    <property type="match status" value="1"/>
</dbReference>
<dbReference type="PANTHER" id="PTHR33164:SF95">
    <property type="entry name" value="TRANSCRIPTIONAL REGULATOR"/>
    <property type="match status" value="1"/>
</dbReference>
<dbReference type="RefSeq" id="WP_202199175.1">
    <property type="nucleotide sequence ID" value="NZ_BAAATO010000005.1"/>
</dbReference>
<dbReference type="Pfam" id="PF12802">
    <property type="entry name" value="MarR_2"/>
    <property type="match status" value="1"/>
</dbReference>
<dbReference type="InterPro" id="IPR039422">
    <property type="entry name" value="MarR/SlyA-like"/>
</dbReference>
<sequence>MTTEENGPLVPARLRELPSRLLGQASTHAQRLVSEGLSGADARTWHYAALVALEESGPASQATLSARTGIHRSDLVAVINELAARELVERTPDPEDRRRNVVTLTPPGRRQLRKLEQILTAVQDELLAPLTAQEREQLTRLLGRIVDHHAYGDPVMRPDGR</sequence>
<dbReference type="PROSITE" id="PS50995">
    <property type="entry name" value="HTH_MARR_2"/>
    <property type="match status" value="1"/>
</dbReference>